<evidence type="ECO:0000313" key="1">
    <source>
        <dbReference type="EMBL" id="NWE78832.1"/>
    </source>
</evidence>
<dbReference type="Proteomes" id="UP000537188">
    <property type="component" value="Unassembled WGS sequence"/>
</dbReference>
<dbReference type="AlphaFoldDB" id="A0A7Y8FGE0"/>
<organism evidence="1 2">
    <name type="scientific">Pseudomonas yamanorum</name>
    <dbReference type="NCBI Taxonomy" id="515393"/>
    <lineage>
        <taxon>Bacteria</taxon>
        <taxon>Pseudomonadati</taxon>
        <taxon>Pseudomonadota</taxon>
        <taxon>Gammaproteobacteria</taxon>
        <taxon>Pseudomonadales</taxon>
        <taxon>Pseudomonadaceae</taxon>
        <taxon>Pseudomonas</taxon>
    </lineage>
</organism>
<proteinExistence type="predicted"/>
<gene>
    <name evidence="1" type="ORF">HX828_25060</name>
</gene>
<reference evidence="1 2" key="1">
    <citation type="submission" date="2020-04" db="EMBL/GenBank/DDBJ databases">
        <title>Molecular characterization of pseudomonads from Agaricus bisporus reveal novel blotch 2 pathogens in Western Europe.</title>
        <authorList>
            <person name="Taparia T."/>
            <person name="Krijger M."/>
            <person name="Haynes E."/>
            <person name="Elpinstone J.G."/>
            <person name="Noble R."/>
            <person name="Van Der Wolf J."/>
        </authorList>
    </citation>
    <scope>NUCLEOTIDE SEQUENCE [LARGE SCALE GENOMIC DNA]</scope>
    <source>
        <strain evidence="1 2">IPO3781</strain>
    </source>
</reference>
<evidence type="ECO:0000313" key="2">
    <source>
        <dbReference type="Proteomes" id="UP000537188"/>
    </source>
</evidence>
<dbReference type="EMBL" id="JACARF010000042">
    <property type="protein sequence ID" value="NWE78832.1"/>
    <property type="molecule type" value="Genomic_DNA"/>
</dbReference>
<dbReference type="RefSeq" id="WP_177046084.1">
    <property type="nucleotide sequence ID" value="NZ_JACAOQ010000008.1"/>
</dbReference>
<protein>
    <submittedName>
        <fullName evidence="1">Uncharacterized protein</fullName>
    </submittedName>
</protein>
<comment type="caution">
    <text evidence="1">The sequence shown here is derived from an EMBL/GenBank/DDBJ whole genome shotgun (WGS) entry which is preliminary data.</text>
</comment>
<sequence length="65" mass="7259">MNSEVAKIGSVRAFLYRITNNLSIDHTRHNSVRGINDERELQILTGDTPIKNSAITSSNWNTCNA</sequence>
<accession>A0A7Y8FGE0</accession>
<name>A0A7Y8FGE0_9PSED</name>